<protein>
    <submittedName>
        <fullName evidence="1">Uncharacterized protein</fullName>
    </submittedName>
</protein>
<gene>
    <name evidence="1" type="ORF">FA13DRAFT_1738268</name>
</gene>
<dbReference type="Proteomes" id="UP000298030">
    <property type="component" value="Unassembled WGS sequence"/>
</dbReference>
<dbReference type="AlphaFoldDB" id="A0A4Y7SWD7"/>
<organism evidence="1 2">
    <name type="scientific">Coprinellus micaceus</name>
    <name type="common">Glistening ink-cap mushroom</name>
    <name type="synonym">Coprinus micaceus</name>
    <dbReference type="NCBI Taxonomy" id="71717"/>
    <lineage>
        <taxon>Eukaryota</taxon>
        <taxon>Fungi</taxon>
        <taxon>Dikarya</taxon>
        <taxon>Basidiomycota</taxon>
        <taxon>Agaricomycotina</taxon>
        <taxon>Agaricomycetes</taxon>
        <taxon>Agaricomycetidae</taxon>
        <taxon>Agaricales</taxon>
        <taxon>Agaricineae</taxon>
        <taxon>Psathyrellaceae</taxon>
        <taxon>Coprinellus</taxon>
    </lineage>
</organism>
<proteinExistence type="predicted"/>
<sequence>MYQQYRDNGGNHPSDFWSSLPLWTRVRQAPSTAIDTYRLQHEVIPEILCKVMSNNNHAFPTRILERELHGGLAVRDAESSRIKRLPSVAGSTRRPPMVEFHPDLRAVHSLVGF</sequence>
<comment type="caution">
    <text evidence="1">The sequence shown here is derived from an EMBL/GenBank/DDBJ whole genome shotgun (WGS) entry which is preliminary data.</text>
</comment>
<name>A0A4Y7SWD7_COPMI</name>
<evidence type="ECO:0000313" key="2">
    <source>
        <dbReference type="Proteomes" id="UP000298030"/>
    </source>
</evidence>
<accession>A0A4Y7SWD7</accession>
<keyword evidence="2" id="KW-1185">Reference proteome</keyword>
<evidence type="ECO:0000313" key="1">
    <source>
        <dbReference type="EMBL" id="TEB25549.1"/>
    </source>
</evidence>
<dbReference type="EMBL" id="QPFP01000056">
    <property type="protein sequence ID" value="TEB25549.1"/>
    <property type="molecule type" value="Genomic_DNA"/>
</dbReference>
<reference evidence="1 2" key="1">
    <citation type="journal article" date="2019" name="Nat. Ecol. Evol.">
        <title>Megaphylogeny resolves global patterns of mushroom evolution.</title>
        <authorList>
            <person name="Varga T."/>
            <person name="Krizsan K."/>
            <person name="Foldi C."/>
            <person name="Dima B."/>
            <person name="Sanchez-Garcia M."/>
            <person name="Sanchez-Ramirez S."/>
            <person name="Szollosi G.J."/>
            <person name="Szarkandi J.G."/>
            <person name="Papp V."/>
            <person name="Albert L."/>
            <person name="Andreopoulos W."/>
            <person name="Angelini C."/>
            <person name="Antonin V."/>
            <person name="Barry K.W."/>
            <person name="Bougher N.L."/>
            <person name="Buchanan P."/>
            <person name="Buyck B."/>
            <person name="Bense V."/>
            <person name="Catcheside P."/>
            <person name="Chovatia M."/>
            <person name="Cooper J."/>
            <person name="Damon W."/>
            <person name="Desjardin D."/>
            <person name="Finy P."/>
            <person name="Geml J."/>
            <person name="Haridas S."/>
            <person name="Hughes K."/>
            <person name="Justo A."/>
            <person name="Karasinski D."/>
            <person name="Kautmanova I."/>
            <person name="Kiss B."/>
            <person name="Kocsube S."/>
            <person name="Kotiranta H."/>
            <person name="LaButti K.M."/>
            <person name="Lechner B.E."/>
            <person name="Liimatainen K."/>
            <person name="Lipzen A."/>
            <person name="Lukacs Z."/>
            <person name="Mihaltcheva S."/>
            <person name="Morgado L.N."/>
            <person name="Niskanen T."/>
            <person name="Noordeloos M.E."/>
            <person name="Ohm R.A."/>
            <person name="Ortiz-Santana B."/>
            <person name="Ovrebo C."/>
            <person name="Racz N."/>
            <person name="Riley R."/>
            <person name="Savchenko A."/>
            <person name="Shiryaev A."/>
            <person name="Soop K."/>
            <person name="Spirin V."/>
            <person name="Szebenyi C."/>
            <person name="Tomsovsky M."/>
            <person name="Tulloss R.E."/>
            <person name="Uehling J."/>
            <person name="Grigoriev I.V."/>
            <person name="Vagvolgyi C."/>
            <person name="Papp T."/>
            <person name="Martin F.M."/>
            <person name="Miettinen O."/>
            <person name="Hibbett D.S."/>
            <person name="Nagy L.G."/>
        </authorList>
    </citation>
    <scope>NUCLEOTIDE SEQUENCE [LARGE SCALE GENOMIC DNA]</scope>
    <source>
        <strain evidence="1 2">FP101781</strain>
    </source>
</reference>